<dbReference type="RefSeq" id="WP_008564140.1">
    <property type="nucleotide sequence ID" value="NZ_JH594500.1"/>
</dbReference>
<dbReference type="EC" id="3.1.3.73" evidence="1"/>
<dbReference type="HOGENOM" id="CLU_033323_8_3_10"/>
<dbReference type="SUPFAM" id="SSF53254">
    <property type="entry name" value="Phosphoglycerate mutase-like"/>
    <property type="match status" value="1"/>
</dbReference>
<keyword evidence="2" id="KW-1133">Transmembrane helix</keyword>
<feature type="transmembrane region" description="Helical" evidence="2">
    <location>
        <begin position="139"/>
        <end position="157"/>
    </location>
</feature>
<dbReference type="InterPro" id="IPR013078">
    <property type="entry name" value="His_Pase_superF_clade-1"/>
</dbReference>
<comment type="caution">
    <text evidence="3">The sequence shown here is derived from an EMBL/GenBank/DDBJ whole genome shotgun (WGS) entry which is preliminary data.</text>
</comment>
<sequence>MKVTLIRHTKVALPEGTCYGWSDVALADTFEQEAAATKHNLQKNLPFDAIFSSPLTRARQLAAYCGYPTPTLDDRLKEINMGEWEMRRYDDIEREDSHILAWYEDYMHLETTGGESFPMLYRRVAAFLDQLKTRSYNRVAVFSHGGVLICAGIYGGLFTKENAFENLVPFGGIEEIEI</sequence>
<dbReference type="PATRIC" id="fig|999422.3.peg.454"/>
<dbReference type="SMART" id="SM00855">
    <property type="entry name" value="PGAM"/>
    <property type="match status" value="1"/>
</dbReference>
<dbReference type="Gene3D" id="3.40.50.1240">
    <property type="entry name" value="Phosphoglycerate mutase-like"/>
    <property type="match status" value="1"/>
</dbReference>
<dbReference type="PANTHER" id="PTHR48100:SF1">
    <property type="entry name" value="HISTIDINE PHOSPHATASE FAMILY PROTEIN-RELATED"/>
    <property type="match status" value="1"/>
</dbReference>
<evidence type="ECO:0000313" key="4">
    <source>
        <dbReference type="Proteomes" id="UP000003167"/>
    </source>
</evidence>
<dbReference type="GO" id="GO:0043755">
    <property type="term" value="F:alpha-ribazole phosphatase activity"/>
    <property type="evidence" value="ECO:0007669"/>
    <property type="project" value="UniProtKB-UniRule"/>
</dbReference>
<keyword evidence="2" id="KW-0472">Membrane</keyword>
<gene>
    <name evidence="3" type="ORF">HMPREF9944_00457</name>
</gene>
<keyword evidence="2" id="KW-0812">Transmembrane</keyword>
<evidence type="ECO:0000313" key="3">
    <source>
        <dbReference type="EMBL" id="EHO73883.1"/>
    </source>
</evidence>
<dbReference type="NCBIfam" id="TIGR03162">
    <property type="entry name" value="ribazole_cobC"/>
    <property type="match status" value="1"/>
</dbReference>
<dbReference type="GO" id="GO:0005737">
    <property type="term" value="C:cytoplasm"/>
    <property type="evidence" value="ECO:0007669"/>
    <property type="project" value="TreeGrafter"/>
</dbReference>
<dbReference type="CDD" id="cd07067">
    <property type="entry name" value="HP_PGM_like"/>
    <property type="match status" value="1"/>
</dbReference>
<proteinExistence type="predicted"/>
<dbReference type="Proteomes" id="UP000003167">
    <property type="component" value="Unassembled WGS sequence"/>
</dbReference>
<evidence type="ECO:0000256" key="1">
    <source>
        <dbReference type="NCBIfam" id="TIGR03162"/>
    </source>
</evidence>
<name>H1HJW3_9BACT</name>
<protein>
    <recommendedName>
        <fullName evidence="1">Alpha-ribazole phosphatase</fullName>
        <ecNumber evidence="1">3.1.3.73</ecNumber>
    </recommendedName>
</protein>
<organism evidence="3 4">
    <name type="scientific">Segatella maculosa OT 289</name>
    <dbReference type="NCBI Taxonomy" id="999422"/>
    <lineage>
        <taxon>Bacteria</taxon>
        <taxon>Pseudomonadati</taxon>
        <taxon>Bacteroidota</taxon>
        <taxon>Bacteroidia</taxon>
        <taxon>Bacteroidales</taxon>
        <taxon>Prevotellaceae</taxon>
        <taxon>Segatella</taxon>
    </lineage>
</organism>
<dbReference type="InterPro" id="IPR050275">
    <property type="entry name" value="PGM_Phosphatase"/>
</dbReference>
<dbReference type="EMBL" id="AGEK01000014">
    <property type="protein sequence ID" value="EHO73883.1"/>
    <property type="molecule type" value="Genomic_DNA"/>
</dbReference>
<dbReference type="Pfam" id="PF00300">
    <property type="entry name" value="His_Phos_1"/>
    <property type="match status" value="1"/>
</dbReference>
<keyword evidence="4" id="KW-1185">Reference proteome</keyword>
<dbReference type="OrthoDB" id="9782128at2"/>
<reference evidence="3 4" key="1">
    <citation type="submission" date="2011-12" db="EMBL/GenBank/DDBJ databases">
        <title>The Genome Sequence of Prevotella maculosa OT 289.</title>
        <authorList>
            <consortium name="The Broad Institute Genome Sequencing Platform"/>
            <person name="Earl A."/>
            <person name="Ward D."/>
            <person name="Feldgarden M."/>
            <person name="Gevers D."/>
            <person name="Izard J."/>
            <person name="Blanton J.M."/>
            <person name="Mathney J."/>
            <person name="Tanner A.C."/>
            <person name="Dewhirst F.E."/>
            <person name="Young S.K."/>
            <person name="Zeng Q."/>
            <person name="Gargeya S."/>
            <person name="Fitzgerald M."/>
            <person name="Haas B."/>
            <person name="Abouelleil A."/>
            <person name="Alvarado L."/>
            <person name="Arachchi H.M."/>
            <person name="Berlin A."/>
            <person name="Chapman S.B."/>
            <person name="Gearin G."/>
            <person name="Goldberg J."/>
            <person name="Griggs A."/>
            <person name="Gujja S."/>
            <person name="Hansen M."/>
            <person name="Heiman D."/>
            <person name="Howarth C."/>
            <person name="Larimer J."/>
            <person name="Lui A."/>
            <person name="MacDonald P.J.P."/>
            <person name="McCowen C."/>
            <person name="Montmayeur A."/>
            <person name="Murphy C."/>
            <person name="Neiman D."/>
            <person name="Pearson M."/>
            <person name="Priest M."/>
            <person name="Roberts A."/>
            <person name="Saif S."/>
            <person name="Shea T."/>
            <person name="Sisk P."/>
            <person name="Stolte C."/>
            <person name="Sykes S."/>
            <person name="Wortman J."/>
            <person name="Nusbaum C."/>
            <person name="Birren B."/>
        </authorList>
    </citation>
    <scope>NUCLEOTIDE SEQUENCE [LARGE SCALE GENOMIC DNA]</scope>
    <source>
        <strain evidence="3 4">OT 289</strain>
    </source>
</reference>
<dbReference type="InterPro" id="IPR017578">
    <property type="entry name" value="Ribazole_CobC"/>
</dbReference>
<evidence type="ECO:0000256" key="2">
    <source>
        <dbReference type="SAM" id="Phobius"/>
    </source>
</evidence>
<dbReference type="STRING" id="999422.HMPREF9944_00457"/>
<dbReference type="GO" id="GO:0009236">
    <property type="term" value="P:cobalamin biosynthetic process"/>
    <property type="evidence" value="ECO:0007669"/>
    <property type="project" value="UniProtKB-UniRule"/>
</dbReference>
<dbReference type="InterPro" id="IPR029033">
    <property type="entry name" value="His_PPase_superfam"/>
</dbReference>
<accession>H1HJW3</accession>
<dbReference type="PANTHER" id="PTHR48100">
    <property type="entry name" value="BROAD-SPECIFICITY PHOSPHATASE YOR283W-RELATED"/>
    <property type="match status" value="1"/>
</dbReference>
<dbReference type="AlphaFoldDB" id="H1HJW3"/>